<organism evidence="1 2">
    <name type="scientific">Paraburkholderia humisilvae</name>
    <dbReference type="NCBI Taxonomy" id="627669"/>
    <lineage>
        <taxon>Bacteria</taxon>
        <taxon>Pseudomonadati</taxon>
        <taxon>Pseudomonadota</taxon>
        <taxon>Betaproteobacteria</taxon>
        <taxon>Burkholderiales</taxon>
        <taxon>Burkholderiaceae</taxon>
        <taxon>Paraburkholderia</taxon>
    </lineage>
</organism>
<dbReference type="AlphaFoldDB" id="A0A6J5F719"/>
<accession>A0A6J5F719</accession>
<protein>
    <submittedName>
        <fullName evidence="1">Uncharacterized protein</fullName>
    </submittedName>
</protein>
<dbReference type="Proteomes" id="UP000494363">
    <property type="component" value="Unassembled WGS sequence"/>
</dbReference>
<dbReference type="EMBL" id="CADIKH010000137">
    <property type="protein sequence ID" value="CAB3774599.1"/>
    <property type="molecule type" value="Genomic_DNA"/>
</dbReference>
<keyword evidence="2" id="KW-1185">Reference proteome</keyword>
<name>A0A6J5F719_9BURK</name>
<evidence type="ECO:0000313" key="2">
    <source>
        <dbReference type="Proteomes" id="UP000494363"/>
    </source>
</evidence>
<reference evidence="1 2" key="1">
    <citation type="submission" date="2020-04" db="EMBL/GenBank/DDBJ databases">
        <authorList>
            <person name="De Canck E."/>
        </authorList>
    </citation>
    <scope>NUCLEOTIDE SEQUENCE [LARGE SCALE GENOMIC DNA]</scope>
    <source>
        <strain evidence="1 2">LMG 29542</strain>
    </source>
</reference>
<sequence length="150" mass="15415">MTTVVMVEHIESKTLLIYDPNSTFKNKLSFSKKTPKGASFSWTTNLSVDDINSSKITGATLKVLLDKDPSNGLFISCSNPVTAGSPLSLASSNAALFGYAGPATDGSGGQTVSVNNSTGCFLNSGNTGSDDSTVIVGVLGQGIQFSVIPS</sequence>
<proteinExistence type="predicted"/>
<evidence type="ECO:0000313" key="1">
    <source>
        <dbReference type="EMBL" id="CAB3774599.1"/>
    </source>
</evidence>
<gene>
    <name evidence="1" type="ORF">LMG29542_07977</name>
</gene>